<organism evidence="1 2">
    <name type="scientific">Clostridium sporogenes</name>
    <dbReference type="NCBI Taxonomy" id="1509"/>
    <lineage>
        <taxon>Bacteria</taxon>
        <taxon>Bacillati</taxon>
        <taxon>Bacillota</taxon>
        <taxon>Clostridia</taxon>
        <taxon>Eubacteriales</taxon>
        <taxon>Clostridiaceae</taxon>
        <taxon>Clostridium</taxon>
    </lineage>
</organism>
<accession>A0AAE4FM67</accession>
<evidence type="ECO:0000313" key="2">
    <source>
        <dbReference type="Proteomes" id="UP001182303"/>
    </source>
</evidence>
<evidence type="ECO:0008006" key="3">
    <source>
        <dbReference type="Google" id="ProtNLM"/>
    </source>
</evidence>
<protein>
    <recommendedName>
        <fullName evidence="3">Lantibiotic</fullName>
    </recommendedName>
</protein>
<proteinExistence type="predicted"/>
<name>A0AAE4FM67_CLOSG</name>
<reference evidence="1" key="1">
    <citation type="submission" date="2023-04" db="EMBL/GenBank/DDBJ databases">
        <title>Assessment of the microbiological origin of a defect in Grana Padano cheese.</title>
        <authorList>
            <person name="Zago M."/>
            <person name="Rossetti L."/>
            <person name="Bonvini B."/>
            <person name="Carminati D."/>
            <person name="Giraffa G."/>
        </authorList>
    </citation>
    <scope>NUCLEOTIDE SEQUENCE</scope>
    <source>
        <strain evidence="1">4990</strain>
    </source>
</reference>
<gene>
    <name evidence="1" type="ORF">P9J83_14885</name>
</gene>
<sequence length="48" mass="5474">MKDKENIIKDELSLDSQETMSRCNGTGADCGKIDIRCENVNIYISCYR</sequence>
<dbReference type="Proteomes" id="UP001182303">
    <property type="component" value="Unassembled WGS sequence"/>
</dbReference>
<evidence type="ECO:0000313" key="1">
    <source>
        <dbReference type="EMBL" id="MDS1004770.1"/>
    </source>
</evidence>
<dbReference type="RefSeq" id="WP_163207619.1">
    <property type="nucleotide sequence ID" value="NZ_JARUIS010000027.1"/>
</dbReference>
<comment type="caution">
    <text evidence="1">The sequence shown here is derived from an EMBL/GenBank/DDBJ whole genome shotgun (WGS) entry which is preliminary data.</text>
</comment>
<dbReference type="EMBL" id="JARUIS010000027">
    <property type="protein sequence ID" value="MDS1004770.1"/>
    <property type="molecule type" value="Genomic_DNA"/>
</dbReference>
<dbReference type="AlphaFoldDB" id="A0AAE4FM67"/>